<accession>A0AAN9HRA5</accession>
<gene>
    <name evidence="1" type="ORF">RIF29_40042</name>
</gene>
<dbReference type="EMBL" id="JAYWIO010000008">
    <property type="protein sequence ID" value="KAK7245207.1"/>
    <property type="molecule type" value="Genomic_DNA"/>
</dbReference>
<organism evidence="1 2">
    <name type="scientific">Crotalaria pallida</name>
    <name type="common">Smooth rattlebox</name>
    <name type="synonym">Crotalaria striata</name>
    <dbReference type="NCBI Taxonomy" id="3830"/>
    <lineage>
        <taxon>Eukaryota</taxon>
        <taxon>Viridiplantae</taxon>
        <taxon>Streptophyta</taxon>
        <taxon>Embryophyta</taxon>
        <taxon>Tracheophyta</taxon>
        <taxon>Spermatophyta</taxon>
        <taxon>Magnoliopsida</taxon>
        <taxon>eudicotyledons</taxon>
        <taxon>Gunneridae</taxon>
        <taxon>Pentapetalae</taxon>
        <taxon>rosids</taxon>
        <taxon>fabids</taxon>
        <taxon>Fabales</taxon>
        <taxon>Fabaceae</taxon>
        <taxon>Papilionoideae</taxon>
        <taxon>50 kb inversion clade</taxon>
        <taxon>genistoids sensu lato</taxon>
        <taxon>core genistoids</taxon>
        <taxon>Crotalarieae</taxon>
        <taxon>Crotalaria</taxon>
    </lineage>
</organism>
<dbReference type="AlphaFoldDB" id="A0AAN9HRA5"/>
<protein>
    <submittedName>
        <fullName evidence="1">Uncharacterized protein</fullName>
    </submittedName>
</protein>
<dbReference type="Proteomes" id="UP001372338">
    <property type="component" value="Unassembled WGS sequence"/>
</dbReference>
<name>A0AAN9HRA5_CROPI</name>
<comment type="caution">
    <text evidence="1">The sequence shown here is derived from an EMBL/GenBank/DDBJ whole genome shotgun (WGS) entry which is preliminary data.</text>
</comment>
<evidence type="ECO:0000313" key="2">
    <source>
        <dbReference type="Proteomes" id="UP001372338"/>
    </source>
</evidence>
<evidence type="ECO:0000313" key="1">
    <source>
        <dbReference type="EMBL" id="KAK7245207.1"/>
    </source>
</evidence>
<keyword evidence="2" id="KW-1185">Reference proteome</keyword>
<proteinExistence type="predicted"/>
<sequence length="132" mass="13909">MSSCGSSSCSSASERSEGNVIKANAVNSSLLENAVHNHNVGQEAYLLILGCFRLSSLSTKSSSVIGNDEDHEGFIDNSLALVPVTFPSTSQATTNHKPVNESVVEALEALRRAKQGIICSMGTRLMIKVGPT</sequence>
<reference evidence="1 2" key="1">
    <citation type="submission" date="2024-01" db="EMBL/GenBank/DDBJ databases">
        <title>The genomes of 5 underutilized Papilionoideae crops provide insights into root nodulation and disease resistanc.</title>
        <authorList>
            <person name="Yuan L."/>
        </authorList>
    </citation>
    <scope>NUCLEOTIDE SEQUENCE [LARGE SCALE GENOMIC DNA]</scope>
    <source>
        <strain evidence="1">ZHUSHIDOU_FW_LH</strain>
        <tissue evidence="1">Leaf</tissue>
    </source>
</reference>